<feature type="transmembrane region" description="Helical" evidence="1">
    <location>
        <begin position="46"/>
        <end position="61"/>
    </location>
</feature>
<reference evidence="2" key="1">
    <citation type="submission" date="2020-10" db="EMBL/GenBank/DDBJ databases">
        <authorList>
            <person name="Delgado J.A."/>
            <person name="Gonzalez J.M."/>
        </authorList>
    </citation>
    <scope>NUCLEOTIDE SEQUENCE</scope>
    <source>
        <strain evidence="2">23.6</strain>
        <plasmid evidence="2">unnamed2</plasmid>
    </source>
</reference>
<proteinExistence type="predicted"/>
<feature type="transmembrane region" description="Helical" evidence="1">
    <location>
        <begin position="151"/>
        <end position="172"/>
    </location>
</feature>
<dbReference type="Proteomes" id="UP001058458">
    <property type="component" value="Plasmid unnamed2"/>
</dbReference>
<gene>
    <name evidence="2" type="ORF">IMI45_20265</name>
</gene>
<organism evidence="2 3">
    <name type="scientific">Parageobacillus thermoglucosidasius</name>
    <name type="common">Geobacillus thermoglucosidasius</name>
    <dbReference type="NCBI Taxonomy" id="1426"/>
    <lineage>
        <taxon>Bacteria</taxon>
        <taxon>Bacillati</taxon>
        <taxon>Bacillota</taxon>
        <taxon>Bacilli</taxon>
        <taxon>Bacillales</taxon>
        <taxon>Anoxybacillaceae</taxon>
        <taxon>Parageobacillus</taxon>
    </lineage>
</organism>
<feature type="transmembrane region" description="Helical" evidence="1">
    <location>
        <begin position="24"/>
        <end position="40"/>
    </location>
</feature>
<keyword evidence="1" id="KW-0472">Membrane</keyword>
<dbReference type="Gene3D" id="1.20.120.1220">
    <property type="match status" value="1"/>
</dbReference>
<name>A0AB38R3Z3_PARTM</name>
<keyword evidence="1" id="KW-1133">Transmembrane helix</keyword>
<evidence type="ECO:0000313" key="2">
    <source>
        <dbReference type="EMBL" id="UOE78373.1"/>
    </source>
</evidence>
<accession>A0AB38R3Z3</accession>
<dbReference type="EMBL" id="CP063416">
    <property type="protein sequence ID" value="UOE78373.1"/>
    <property type="molecule type" value="Genomic_DNA"/>
</dbReference>
<feature type="transmembrane region" description="Helical" evidence="1">
    <location>
        <begin position="96"/>
        <end position="113"/>
    </location>
</feature>
<geneLocation type="plasmid" evidence="2 3">
    <name>unnamed2</name>
</geneLocation>
<evidence type="ECO:0000256" key="1">
    <source>
        <dbReference type="SAM" id="Phobius"/>
    </source>
</evidence>
<feature type="transmembrane region" description="Helical" evidence="1">
    <location>
        <begin position="73"/>
        <end position="90"/>
    </location>
</feature>
<sequence>MIFYIIYATVNVVTDIKYRITKNYWHLFFLLFGICYTAKVRSVQEITLAILFSLFIGLLLEQVKASSAGDTKMLIVTTVWLSAFVPISILRLSLSIVLFYLLPFILICIIVLVKKYGLSNAIQREWQQFKMLCLQGIRSLSGQDAESTNTLVNNIPGAIFVYFSAFINYIIFV</sequence>
<protein>
    <submittedName>
        <fullName evidence="2">Uncharacterized protein</fullName>
    </submittedName>
</protein>
<keyword evidence="2" id="KW-0614">Plasmid</keyword>
<dbReference type="RefSeq" id="WP_256835501.1">
    <property type="nucleotide sequence ID" value="NZ_CP063416.1"/>
</dbReference>
<keyword evidence="1" id="KW-0812">Transmembrane</keyword>
<evidence type="ECO:0000313" key="3">
    <source>
        <dbReference type="Proteomes" id="UP001058458"/>
    </source>
</evidence>
<dbReference type="AlphaFoldDB" id="A0AB38R3Z3"/>